<dbReference type="InterPro" id="IPR053259">
    <property type="entry name" value="Golvesin-related_Golgi"/>
</dbReference>
<sequence length="351" mass="39956">MASSNNFSSKIILIFLLISMLIMSGLIQPNSNLQKAVQPFSAVKTLTLPDSLEYNLADVTAPFGEADDVRGGEREVGRKNTPLYWHIPKAGGTSLRDFYRDEECYGFVWAASCPKEAQCLRMTELKLYENFPLVDTDSMEGLKHAKSLELVQSGFADIISATRAYDATDILFDPIHQGRMFAIFRHPVERAVSMFYYLQQATWESTYNPIYKDITIHDYARSSVTDDNWMVRSLVGKADNIGTPLTRQDLDVAIEIIRRKCVVGLMDDMEETIHRFNSYFSFRESGEQKNDKTKSPKCKEYITSGSNTNSHPPLEEGSETWKLLEQKNAADVILYREAEQIFKEQNSLIPH</sequence>
<protein>
    <recommendedName>
        <fullName evidence="3">Sulfotransferase domain-containing protein</fullName>
    </recommendedName>
</protein>
<keyword evidence="1" id="KW-0732">Signal</keyword>
<proteinExistence type="predicted"/>
<dbReference type="InterPro" id="IPR027417">
    <property type="entry name" value="P-loop_NTPase"/>
</dbReference>
<evidence type="ECO:0000256" key="1">
    <source>
        <dbReference type="SAM" id="SignalP"/>
    </source>
</evidence>
<evidence type="ECO:0000313" key="2">
    <source>
        <dbReference type="EMBL" id="CAE4614132.1"/>
    </source>
</evidence>
<dbReference type="Gene3D" id="3.40.50.300">
    <property type="entry name" value="P-loop containing nucleotide triphosphate hydrolases"/>
    <property type="match status" value="1"/>
</dbReference>
<name>A0A7S4W0A0_9STRA</name>
<gene>
    <name evidence="2" type="ORF">DBRI00130_LOCUS18531</name>
</gene>
<dbReference type="AlphaFoldDB" id="A0A7S4W0A0"/>
<feature type="chain" id="PRO_5030605557" description="Sulfotransferase domain-containing protein" evidence="1">
    <location>
        <begin position="28"/>
        <end position="351"/>
    </location>
</feature>
<reference evidence="2" key="1">
    <citation type="submission" date="2021-01" db="EMBL/GenBank/DDBJ databases">
        <authorList>
            <person name="Corre E."/>
            <person name="Pelletier E."/>
            <person name="Niang G."/>
            <person name="Scheremetjew M."/>
            <person name="Finn R."/>
            <person name="Kale V."/>
            <person name="Holt S."/>
            <person name="Cochrane G."/>
            <person name="Meng A."/>
            <person name="Brown T."/>
            <person name="Cohen L."/>
        </authorList>
    </citation>
    <scope>NUCLEOTIDE SEQUENCE</scope>
    <source>
        <strain evidence="2">GSO104</strain>
    </source>
</reference>
<evidence type="ECO:0008006" key="3">
    <source>
        <dbReference type="Google" id="ProtNLM"/>
    </source>
</evidence>
<dbReference type="PANTHER" id="PTHR32301">
    <property type="entry name" value="COUNTIN RECEPTOR CNR3-RELATED"/>
    <property type="match status" value="1"/>
</dbReference>
<dbReference type="PANTHER" id="PTHR32301:SF6">
    <property type="entry name" value="GOLVESIN-RELATED"/>
    <property type="match status" value="1"/>
</dbReference>
<accession>A0A7S4W0A0</accession>
<feature type="signal peptide" evidence="1">
    <location>
        <begin position="1"/>
        <end position="27"/>
    </location>
</feature>
<organism evidence="2">
    <name type="scientific">Ditylum brightwellii</name>
    <dbReference type="NCBI Taxonomy" id="49249"/>
    <lineage>
        <taxon>Eukaryota</taxon>
        <taxon>Sar</taxon>
        <taxon>Stramenopiles</taxon>
        <taxon>Ochrophyta</taxon>
        <taxon>Bacillariophyta</taxon>
        <taxon>Mediophyceae</taxon>
        <taxon>Lithodesmiophycidae</taxon>
        <taxon>Lithodesmiales</taxon>
        <taxon>Lithodesmiaceae</taxon>
        <taxon>Ditylum</taxon>
    </lineage>
</organism>
<dbReference type="EMBL" id="HBNS01023440">
    <property type="protein sequence ID" value="CAE4614132.1"/>
    <property type="molecule type" value="Transcribed_RNA"/>
</dbReference>